<sequence length="163" mass="17847">MVQEDTVGVVTHPSGKRVWCGLPAEEAGVEATPISAVGAFSSQSWRDSSEVLDQAVRKAEAQLEEVGMPQAGGSLGAVYTRSHNAKSPKLTHRQKDMAKIVDTLPAQDDMDLDEPVVPEPLGAEERAKMEKDPVDEPEEYMKQNRLQSMKRSVFGVEMGGYNY</sequence>
<keyword evidence="3" id="KW-1185">Reference proteome</keyword>
<evidence type="ECO:0000313" key="2">
    <source>
        <dbReference type="EMBL" id="KNC84694.1"/>
    </source>
</evidence>
<proteinExistence type="predicted"/>
<dbReference type="GeneID" id="25903603"/>
<dbReference type="AlphaFoldDB" id="A0A0L0G6Z2"/>
<evidence type="ECO:0000313" key="3">
    <source>
        <dbReference type="Proteomes" id="UP000054560"/>
    </source>
</evidence>
<name>A0A0L0G6Z2_9EUKA</name>
<gene>
    <name evidence="2" type="ORF">SARC_03099</name>
</gene>
<evidence type="ECO:0000256" key="1">
    <source>
        <dbReference type="SAM" id="MobiDB-lite"/>
    </source>
</evidence>
<accession>A0A0L0G6Z2</accession>
<protein>
    <submittedName>
        <fullName evidence="2">Uncharacterized protein</fullName>
    </submittedName>
</protein>
<dbReference type="Proteomes" id="UP000054560">
    <property type="component" value="Unassembled WGS sequence"/>
</dbReference>
<dbReference type="RefSeq" id="XP_014158596.1">
    <property type="nucleotide sequence ID" value="XM_014303121.1"/>
</dbReference>
<dbReference type="EMBL" id="KQ241747">
    <property type="protein sequence ID" value="KNC84694.1"/>
    <property type="molecule type" value="Genomic_DNA"/>
</dbReference>
<organism evidence="2 3">
    <name type="scientific">Sphaeroforma arctica JP610</name>
    <dbReference type="NCBI Taxonomy" id="667725"/>
    <lineage>
        <taxon>Eukaryota</taxon>
        <taxon>Ichthyosporea</taxon>
        <taxon>Ichthyophonida</taxon>
        <taxon>Sphaeroforma</taxon>
    </lineage>
</organism>
<feature type="region of interest" description="Disordered" evidence="1">
    <location>
        <begin position="104"/>
        <end position="139"/>
    </location>
</feature>
<feature type="compositionally biased region" description="Basic and acidic residues" evidence="1">
    <location>
        <begin position="123"/>
        <end position="139"/>
    </location>
</feature>
<reference evidence="2 3" key="1">
    <citation type="submission" date="2011-02" db="EMBL/GenBank/DDBJ databases">
        <title>The Genome Sequence of Sphaeroforma arctica JP610.</title>
        <authorList>
            <consortium name="The Broad Institute Genome Sequencing Platform"/>
            <person name="Russ C."/>
            <person name="Cuomo C."/>
            <person name="Young S.K."/>
            <person name="Zeng Q."/>
            <person name="Gargeya S."/>
            <person name="Alvarado L."/>
            <person name="Berlin A."/>
            <person name="Chapman S.B."/>
            <person name="Chen Z."/>
            <person name="Freedman E."/>
            <person name="Gellesch M."/>
            <person name="Goldberg J."/>
            <person name="Griggs A."/>
            <person name="Gujja S."/>
            <person name="Heilman E."/>
            <person name="Heiman D."/>
            <person name="Howarth C."/>
            <person name="Mehta T."/>
            <person name="Neiman D."/>
            <person name="Pearson M."/>
            <person name="Roberts A."/>
            <person name="Saif S."/>
            <person name="Shea T."/>
            <person name="Shenoy N."/>
            <person name="Sisk P."/>
            <person name="Stolte C."/>
            <person name="Sykes S."/>
            <person name="White J."/>
            <person name="Yandava C."/>
            <person name="Burger G."/>
            <person name="Gray M.W."/>
            <person name="Holland P.W.H."/>
            <person name="King N."/>
            <person name="Lang F.B.F."/>
            <person name="Roger A.J."/>
            <person name="Ruiz-Trillo I."/>
            <person name="Haas B."/>
            <person name="Nusbaum C."/>
            <person name="Birren B."/>
        </authorList>
    </citation>
    <scope>NUCLEOTIDE SEQUENCE [LARGE SCALE GENOMIC DNA]</scope>
    <source>
        <strain evidence="2 3">JP610</strain>
    </source>
</reference>